<comment type="caution">
    <text evidence="1">The sequence shown here is derived from an EMBL/GenBank/DDBJ whole genome shotgun (WGS) entry which is preliminary data.</text>
</comment>
<sequence length="162" mass="18291">MTTSTKNHTAPTLQRKTALESHLIKISSDFLKALNSRMWSTNLYPWTHLSPDFTCERRFAEWPPSLDLSGFFEHYKRVANDYPEFRVSAPDISANVNPTTGTATVFMYFAMEGFTPGVTRYSFGFCDWKGLGDGRWQCVKMTSLPGSPESDGVGVEMGLKRE</sequence>
<accession>A0A8H6RMB1</accession>
<reference evidence="1" key="1">
    <citation type="submission" date="2020-04" db="EMBL/GenBank/DDBJ databases">
        <title>Draft genome resource of the tomato pathogen Pseudocercospora fuligena.</title>
        <authorList>
            <person name="Zaccaron A."/>
        </authorList>
    </citation>
    <scope>NUCLEOTIDE SEQUENCE</scope>
    <source>
        <strain evidence="1">PF001</strain>
    </source>
</reference>
<evidence type="ECO:0000313" key="2">
    <source>
        <dbReference type="Proteomes" id="UP000660729"/>
    </source>
</evidence>
<dbReference type="EMBL" id="JABCIY010000075">
    <property type="protein sequence ID" value="KAF7193728.1"/>
    <property type="molecule type" value="Genomic_DNA"/>
</dbReference>
<dbReference type="AlphaFoldDB" id="A0A8H6RMB1"/>
<evidence type="ECO:0000313" key="1">
    <source>
        <dbReference type="EMBL" id="KAF7193728.1"/>
    </source>
</evidence>
<organism evidence="1 2">
    <name type="scientific">Pseudocercospora fuligena</name>
    <dbReference type="NCBI Taxonomy" id="685502"/>
    <lineage>
        <taxon>Eukaryota</taxon>
        <taxon>Fungi</taxon>
        <taxon>Dikarya</taxon>
        <taxon>Ascomycota</taxon>
        <taxon>Pezizomycotina</taxon>
        <taxon>Dothideomycetes</taxon>
        <taxon>Dothideomycetidae</taxon>
        <taxon>Mycosphaerellales</taxon>
        <taxon>Mycosphaerellaceae</taxon>
        <taxon>Pseudocercospora</taxon>
    </lineage>
</organism>
<proteinExistence type="predicted"/>
<gene>
    <name evidence="1" type="ORF">HII31_04930</name>
</gene>
<keyword evidence="2" id="KW-1185">Reference proteome</keyword>
<dbReference type="Proteomes" id="UP000660729">
    <property type="component" value="Unassembled WGS sequence"/>
</dbReference>
<name>A0A8H6RMB1_9PEZI</name>
<protein>
    <submittedName>
        <fullName evidence="1">Uncharacterized protein</fullName>
    </submittedName>
</protein>
<dbReference type="OrthoDB" id="3632176at2759"/>